<dbReference type="Proteomes" id="UP000779508">
    <property type="component" value="Unassembled WGS sequence"/>
</dbReference>
<dbReference type="PROSITE" id="PS51677">
    <property type="entry name" value="NODB"/>
    <property type="match status" value="1"/>
</dbReference>
<evidence type="ECO:0000313" key="3">
    <source>
        <dbReference type="EMBL" id="MBU5675574.1"/>
    </source>
</evidence>
<accession>A0ABS6G046</accession>
<feature type="compositionally biased region" description="Basic and acidic residues" evidence="1">
    <location>
        <begin position="50"/>
        <end position="59"/>
    </location>
</feature>
<reference evidence="3 4" key="1">
    <citation type="submission" date="2021-06" db="EMBL/GenBank/DDBJ databases">
        <authorList>
            <person name="Sun Q."/>
            <person name="Li D."/>
        </authorList>
    </citation>
    <scope>NUCLEOTIDE SEQUENCE [LARGE SCALE GENOMIC DNA]</scope>
    <source>
        <strain evidence="3 4">MSJ-5</strain>
    </source>
</reference>
<name>A0ABS6G046_9FIRM</name>
<dbReference type="InterPro" id="IPR002509">
    <property type="entry name" value="NODB_dom"/>
</dbReference>
<dbReference type="RefSeq" id="WP_216415043.1">
    <property type="nucleotide sequence ID" value="NZ_JAHLQK010000001.1"/>
</dbReference>
<protein>
    <submittedName>
        <fullName evidence="3">Polysaccharide deacetylase</fullName>
    </submittedName>
</protein>
<feature type="domain" description="NodB homology" evidence="2">
    <location>
        <begin position="103"/>
        <end position="298"/>
    </location>
</feature>
<evidence type="ECO:0000256" key="1">
    <source>
        <dbReference type="SAM" id="MobiDB-lite"/>
    </source>
</evidence>
<dbReference type="CDD" id="cd10944">
    <property type="entry name" value="CE4_SmPgdA_like"/>
    <property type="match status" value="1"/>
</dbReference>
<dbReference type="PANTHER" id="PTHR10587">
    <property type="entry name" value="GLYCOSYL TRANSFERASE-RELATED"/>
    <property type="match status" value="1"/>
</dbReference>
<feature type="region of interest" description="Disordered" evidence="1">
    <location>
        <begin position="75"/>
        <end position="99"/>
    </location>
</feature>
<evidence type="ECO:0000259" key="2">
    <source>
        <dbReference type="PROSITE" id="PS51677"/>
    </source>
</evidence>
<feature type="region of interest" description="Disordered" evidence="1">
    <location>
        <begin position="50"/>
        <end position="69"/>
    </location>
</feature>
<keyword evidence="4" id="KW-1185">Reference proteome</keyword>
<proteinExistence type="predicted"/>
<dbReference type="PANTHER" id="PTHR10587:SF125">
    <property type="entry name" value="POLYSACCHARIDE DEACETYLASE YHEN-RELATED"/>
    <property type="match status" value="1"/>
</dbReference>
<dbReference type="Pfam" id="PF01522">
    <property type="entry name" value="Polysacc_deac_1"/>
    <property type="match status" value="1"/>
</dbReference>
<comment type="caution">
    <text evidence="3">The sequence shown here is derived from an EMBL/GenBank/DDBJ whole genome shotgun (WGS) entry which is preliminary data.</text>
</comment>
<sequence>MKNIRKILLVGMVLLVFMVAVPSMVGIAQSFLSNNGVDEQVQDMSRKDLDEISEDNKNEEVEDVEEVSNDIVRDNDALEGNKEIQDDIKPENNLEDVKPDPSKKVFLTFDDGPSTLTPEILKILDGNEVKGTFFTIGKSVEKNPMWVKQAYDEGHMVLPHTYSHDYAIYTTFETYYNDLELAKKAIEDVLDIEVPYIFRFPGGSSNHSSFKYGGEQYMPKLTVDVKEKGYYYIDWNVSSGDASSDYDKKDKIISNVLDGAKNKNLIVALFHDTARNTKMAEVLPEIILELKNQGYTFRTFRDITQDELDAMVKLKLANKPIIR</sequence>
<gene>
    <name evidence="3" type="ORF">KQI88_04005</name>
</gene>
<dbReference type="InterPro" id="IPR050248">
    <property type="entry name" value="Polysacc_deacetylase_ArnD"/>
</dbReference>
<evidence type="ECO:0000313" key="4">
    <source>
        <dbReference type="Proteomes" id="UP000779508"/>
    </source>
</evidence>
<organism evidence="3 4">
    <name type="scientific">Alkaliphilus flagellatus</name>
    <dbReference type="NCBI Taxonomy" id="2841507"/>
    <lineage>
        <taxon>Bacteria</taxon>
        <taxon>Bacillati</taxon>
        <taxon>Bacillota</taxon>
        <taxon>Clostridia</taxon>
        <taxon>Peptostreptococcales</taxon>
        <taxon>Natronincolaceae</taxon>
        <taxon>Alkaliphilus</taxon>
    </lineage>
</organism>
<dbReference type="EMBL" id="JAHLQK010000001">
    <property type="protein sequence ID" value="MBU5675574.1"/>
    <property type="molecule type" value="Genomic_DNA"/>
</dbReference>